<organism evidence="9 10">
    <name type="scientific">Rheinheimera baltica</name>
    <dbReference type="NCBI Taxonomy" id="67576"/>
    <lineage>
        <taxon>Bacteria</taxon>
        <taxon>Pseudomonadati</taxon>
        <taxon>Pseudomonadota</taxon>
        <taxon>Gammaproteobacteria</taxon>
        <taxon>Chromatiales</taxon>
        <taxon>Chromatiaceae</taxon>
        <taxon>Rheinheimera</taxon>
    </lineage>
</organism>
<comment type="catalytic activity">
    <reaction evidence="7">
        <text>a 2'-deoxyadenosine in DNA + S-adenosyl-L-methionine = an N(6)-methyl-2'-deoxyadenosine in DNA + S-adenosyl-L-homocysteine + H(+)</text>
        <dbReference type="Rhea" id="RHEA:15197"/>
        <dbReference type="Rhea" id="RHEA-COMP:12418"/>
        <dbReference type="Rhea" id="RHEA-COMP:12419"/>
        <dbReference type="ChEBI" id="CHEBI:15378"/>
        <dbReference type="ChEBI" id="CHEBI:57856"/>
        <dbReference type="ChEBI" id="CHEBI:59789"/>
        <dbReference type="ChEBI" id="CHEBI:90615"/>
        <dbReference type="ChEBI" id="CHEBI:90616"/>
        <dbReference type="EC" id="2.1.1.72"/>
    </reaction>
</comment>
<dbReference type="PANTHER" id="PTHR33841">
    <property type="entry name" value="DNA METHYLTRANSFERASE YEEA-RELATED"/>
    <property type="match status" value="1"/>
</dbReference>
<evidence type="ECO:0000256" key="5">
    <source>
        <dbReference type="ARBA" id="ARBA00022691"/>
    </source>
</evidence>
<evidence type="ECO:0000256" key="2">
    <source>
        <dbReference type="ARBA" id="ARBA00011900"/>
    </source>
</evidence>
<proteinExistence type="inferred from homology"/>
<evidence type="ECO:0000313" key="10">
    <source>
        <dbReference type="Proteomes" id="UP001231109"/>
    </source>
</evidence>
<comment type="similarity">
    <text evidence="1">Belongs to the N(4)/N(6)-methyltransferase family.</text>
</comment>
<comment type="caution">
    <text evidence="9">The sequence shown here is derived from an EMBL/GenBank/DDBJ whole genome shotgun (WGS) entry which is preliminary data.</text>
</comment>
<evidence type="ECO:0000256" key="4">
    <source>
        <dbReference type="ARBA" id="ARBA00022679"/>
    </source>
</evidence>
<feature type="domain" description="Type II methyltransferase M.TaqI-like" evidence="8">
    <location>
        <begin position="76"/>
        <end position="162"/>
    </location>
</feature>
<dbReference type="InterPro" id="IPR002052">
    <property type="entry name" value="DNA_methylase_N6_adenine_CS"/>
</dbReference>
<evidence type="ECO:0000259" key="8">
    <source>
        <dbReference type="Pfam" id="PF07669"/>
    </source>
</evidence>
<dbReference type="EC" id="2.1.1.72" evidence="2"/>
<dbReference type="RefSeq" id="WP_305977454.1">
    <property type="nucleotide sequence ID" value="NZ_JAPJDZ010000130.1"/>
</dbReference>
<dbReference type="InterPro" id="IPR011639">
    <property type="entry name" value="MethylTrfase_TaqI-like_dom"/>
</dbReference>
<name>A0ABT9I4I0_9GAMM</name>
<dbReference type="Proteomes" id="UP001231109">
    <property type="component" value="Unassembled WGS sequence"/>
</dbReference>
<keyword evidence="4" id="KW-0808">Transferase</keyword>
<dbReference type="GO" id="GO:0032259">
    <property type="term" value="P:methylation"/>
    <property type="evidence" value="ECO:0007669"/>
    <property type="project" value="UniProtKB-KW"/>
</dbReference>
<dbReference type="PROSITE" id="PS00092">
    <property type="entry name" value="N6_MTASE"/>
    <property type="match status" value="1"/>
</dbReference>
<evidence type="ECO:0000256" key="1">
    <source>
        <dbReference type="ARBA" id="ARBA00006594"/>
    </source>
</evidence>
<evidence type="ECO:0000256" key="6">
    <source>
        <dbReference type="ARBA" id="ARBA00022747"/>
    </source>
</evidence>
<dbReference type="Pfam" id="PF07669">
    <property type="entry name" value="Eco57I"/>
    <property type="match status" value="1"/>
</dbReference>
<dbReference type="InterPro" id="IPR029063">
    <property type="entry name" value="SAM-dependent_MTases_sf"/>
</dbReference>
<evidence type="ECO:0000313" key="9">
    <source>
        <dbReference type="EMBL" id="MDP5138312.1"/>
    </source>
</evidence>
<keyword evidence="3 9" id="KW-0489">Methyltransferase</keyword>
<gene>
    <name evidence="9" type="ORF">ORJ04_20395</name>
</gene>
<dbReference type="CDD" id="cd02440">
    <property type="entry name" value="AdoMet_MTases"/>
    <property type="match status" value="1"/>
</dbReference>
<accession>A0ABT9I4I0</accession>
<dbReference type="GO" id="GO:0008168">
    <property type="term" value="F:methyltransferase activity"/>
    <property type="evidence" value="ECO:0007669"/>
    <property type="project" value="UniProtKB-KW"/>
</dbReference>
<sequence length="421" mass="47405">MYKFHPTPNNVVTGIIKKHLPRKTIHVLEPSVGDGALINGICLKKNSLLAVDLDPSKVSYIKNFFSGHKLNVICANFLELNFSEEKFDLVICNPPFDGKNCITYQGATLPLEAAFLLKSISLCKDNGRLIFVLPGSVVQGSRLSKFREMLCQQVQLKYSYKLSKFAFTDIEGEFSVLIFDKNVKPVPTVFISQSGYKIVSEVGKVTDTWSFDAEEIHAEVELKSKLLSSEFRYVEFDSVFNVTRGKVTSDYNSAGHFHTTNVALQSKCSLSDAVKSSHKIDNPSLICFGDFYIKRVSRGLCDSLSIYSGDTQPFTDCIIKITPKQNFDKASMFFSLMVLLQDINVKNILQKGSGAKYLDVRRLKKLQLPTGLENEFKIYYLKFIDGNHEDRIEIARKINLLLSNKKIPKVISSEKLQVKTA</sequence>
<dbReference type="EMBL" id="JAPJDZ010000130">
    <property type="protein sequence ID" value="MDP5138312.1"/>
    <property type="molecule type" value="Genomic_DNA"/>
</dbReference>
<keyword evidence="6" id="KW-0680">Restriction system</keyword>
<keyword evidence="10" id="KW-1185">Reference proteome</keyword>
<dbReference type="Gene3D" id="3.40.50.150">
    <property type="entry name" value="Vaccinia Virus protein VP39"/>
    <property type="match status" value="1"/>
</dbReference>
<dbReference type="InterPro" id="IPR050953">
    <property type="entry name" value="N4_N6_ade-DNA_methylase"/>
</dbReference>
<protein>
    <recommendedName>
        <fullName evidence="2">site-specific DNA-methyltransferase (adenine-specific)</fullName>
        <ecNumber evidence="2">2.1.1.72</ecNumber>
    </recommendedName>
</protein>
<reference evidence="9 10" key="1">
    <citation type="submission" date="2022-11" db="EMBL/GenBank/DDBJ databases">
        <title>Viruses from the air-sea interface of a natural surface slick.</title>
        <authorList>
            <person name="Rahlff J."/>
            <person name="Holmfeldt K."/>
        </authorList>
    </citation>
    <scope>NUCLEOTIDE SEQUENCE [LARGE SCALE GENOMIC DNA]</scope>
    <source>
        <strain evidence="9 10">SMS4</strain>
    </source>
</reference>
<evidence type="ECO:0000256" key="7">
    <source>
        <dbReference type="ARBA" id="ARBA00047942"/>
    </source>
</evidence>
<dbReference type="PRINTS" id="PR00507">
    <property type="entry name" value="N12N6MTFRASE"/>
</dbReference>
<dbReference type="SUPFAM" id="SSF53335">
    <property type="entry name" value="S-adenosyl-L-methionine-dependent methyltransferases"/>
    <property type="match status" value="1"/>
</dbReference>
<dbReference type="PANTHER" id="PTHR33841:SF5">
    <property type="entry name" value="DNA METHYLASE (MODIFICATION METHYLASE) (METHYLTRANSFERASE)-RELATED"/>
    <property type="match status" value="1"/>
</dbReference>
<evidence type="ECO:0000256" key="3">
    <source>
        <dbReference type="ARBA" id="ARBA00022603"/>
    </source>
</evidence>
<keyword evidence="5" id="KW-0949">S-adenosyl-L-methionine</keyword>